<dbReference type="FunFam" id="3.10.50.40:FF:000006">
    <property type="entry name" value="Peptidyl-prolyl cis-trans isomerase"/>
    <property type="match status" value="1"/>
</dbReference>
<gene>
    <name evidence="8" type="primary">fkbp4</name>
    <name evidence="8" type="ORF">AK812_SmicGene6566</name>
</gene>
<dbReference type="OMA" id="VEDEHWQ"/>
<dbReference type="EC" id="5.2.1.8" evidence="2 5"/>
<evidence type="ECO:0000259" key="7">
    <source>
        <dbReference type="PROSITE" id="PS50059"/>
    </source>
</evidence>
<evidence type="ECO:0000256" key="1">
    <source>
        <dbReference type="ARBA" id="ARBA00000971"/>
    </source>
</evidence>
<feature type="compositionally biased region" description="Basic and acidic residues" evidence="6">
    <location>
        <begin position="143"/>
        <end position="152"/>
    </location>
</feature>
<reference evidence="8 9" key="1">
    <citation type="submission" date="2016-02" db="EMBL/GenBank/DDBJ databases">
        <title>Genome analysis of coral dinoflagellate symbionts highlights evolutionary adaptations to a symbiotic lifestyle.</title>
        <authorList>
            <person name="Aranda M."/>
            <person name="Li Y."/>
            <person name="Liew Y.J."/>
            <person name="Baumgarten S."/>
            <person name="Simakov O."/>
            <person name="Wilson M."/>
            <person name="Piel J."/>
            <person name="Ashoor H."/>
            <person name="Bougouffa S."/>
            <person name="Bajic V.B."/>
            <person name="Ryu T."/>
            <person name="Ravasi T."/>
            <person name="Bayer T."/>
            <person name="Micklem G."/>
            <person name="Kim H."/>
            <person name="Bhak J."/>
            <person name="Lajeunesse T.C."/>
            <person name="Voolstra C.R."/>
        </authorList>
    </citation>
    <scope>NUCLEOTIDE SEQUENCE [LARGE SCALE GENOMIC DNA]</scope>
    <source>
        <strain evidence="8 9">CCMP2467</strain>
    </source>
</reference>
<accession>A0A1Q9EQT1</accession>
<dbReference type="PANTHER" id="PTHR43811">
    <property type="entry name" value="FKBP-TYPE PEPTIDYL-PROLYL CIS-TRANS ISOMERASE FKPA"/>
    <property type="match status" value="1"/>
</dbReference>
<dbReference type="InterPro" id="IPR001179">
    <property type="entry name" value="PPIase_FKBP_dom"/>
</dbReference>
<keyword evidence="4 5" id="KW-0413">Isomerase</keyword>
<dbReference type="InterPro" id="IPR046357">
    <property type="entry name" value="PPIase_dom_sf"/>
</dbReference>
<evidence type="ECO:0000256" key="3">
    <source>
        <dbReference type="ARBA" id="ARBA00023110"/>
    </source>
</evidence>
<organism evidence="8 9">
    <name type="scientific">Symbiodinium microadriaticum</name>
    <name type="common">Dinoflagellate</name>
    <name type="synonym">Zooxanthella microadriatica</name>
    <dbReference type="NCBI Taxonomy" id="2951"/>
    <lineage>
        <taxon>Eukaryota</taxon>
        <taxon>Sar</taxon>
        <taxon>Alveolata</taxon>
        <taxon>Dinophyceae</taxon>
        <taxon>Suessiales</taxon>
        <taxon>Symbiodiniaceae</taxon>
        <taxon>Symbiodinium</taxon>
    </lineage>
</organism>
<sequence length="312" mass="33171">MPQQVWKRKISTKEPVNFGGNDSPLRLQLRGCMLWEKSPTAQSTLYVSFAGGKPLALARASQASPYCQVRFQADSVDGEVSFTCDGGDLLVIGVVVPDNGDIFEPPPKRSRVQTPDGGSQAAAPVPSPKKEAAKAPAPGAEKQPAEKAKPAEAKAAPKPARETKAKAAPQPASKDKASTDKAKEILPYAAKQPNSKASKEKPGTPVTHRMLASGLRYEVLKSGSGPQAMPGKEVKVRYEGRLGSTGGRFDKGVIKFRLGMGEVIQGWDQGVKGMLRGEKRRLLVPSKLGYGRSGAPPAIPPNADLVFEVELL</sequence>
<dbReference type="GO" id="GO:0003755">
    <property type="term" value="F:peptidyl-prolyl cis-trans isomerase activity"/>
    <property type="evidence" value="ECO:0007669"/>
    <property type="project" value="UniProtKB-KW"/>
</dbReference>
<dbReference type="Pfam" id="PF00254">
    <property type="entry name" value="FKBP_C"/>
    <property type="match status" value="1"/>
</dbReference>
<keyword evidence="3 5" id="KW-0697">Rotamase</keyword>
<dbReference type="AlphaFoldDB" id="A0A1Q9EQT1"/>
<evidence type="ECO:0000256" key="6">
    <source>
        <dbReference type="SAM" id="MobiDB-lite"/>
    </source>
</evidence>
<dbReference type="Gene3D" id="3.10.50.40">
    <property type="match status" value="1"/>
</dbReference>
<feature type="domain" description="PPIase FKBP-type" evidence="7">
    <location>
        <begin position="231"/>
        <end position="312"/>
    </location>
</feature>
<evidence type="ECO:0000313" key="8">
    <source>
        <dbReference type="EMBL" id="OLQ09789.1"/>
    </source>
</evidence>
<evidence type="ECO:0000256" key="5">
    <source>
        <dbReference type="PROSITE-ProRule" id="PRU00277"/>
    </source>
</evidence>
<feature type="compositionally biased region" description="Basic and acidic residues" evidence="6">
    <location>
        <begin position="173"/>
        <end position="184"/>
    </location>
</feature>
<name>A0A1Q9EQT1_SYMMI</name>
<dbReference type="SUPFAM" id="SSF54534">
    <property type="entry name" value="FKBP-like"/>
    <property type="match status" value="1"/>
</dbReference>
<keyword evidence="9" id="KW-1185">Reference proteome</keyword>
<dbReference type="PANTHER" id="PTHR43811:SF19">
    <property type="entry name" value="39 KDA FK506-BINDING NUCLEAR PROTEIN"/>
    <property type="match status" value="1"/>
</dbReference>
<comment type="caution">
    <text evidence="8">The sequence shown here is derived from an EMBL/GenBank/DDBJ whole genome shotgun (WGS) entry which is preliminary data.</text>
</comment>
<evidence type="ECO:0000256" key="4">
    <source>
        <dbReference type="ARBA" id="ARBA00023235"/>
    </source>
</evidence>
<proteinExistence type="predicted"/>
<dbReference type="PROSITE" id="PS50059">
    <property type="entry name" value="FKBP_PPIASE"/>
    <property type="match status" value="1"/>
</dbReference>
<dbReference type="EMBL" id="LSRX01000090">
    <property type="protein sequence ID" value="OLQ09789.1"/>
    <property type="molecule type" value="Genomic_DNA"/>
</dbReference>
<feature type="region of interest" description="Disordered" evidence="6">
    <location>
        <begin position="102"/>
        <end position="206"/>
    </location>
</feature>
<dbReference type="OrthoDB" id="1902587at2759"/>
<evidence type="ECO:0000256" key="2">
    <source>
        <dbReference type="ARBA" id="ARBA00013194"/>
    </source>
</evidence>
<comment type="catalytic activity">
    <reaction evidence="1 5">
        <text>[protein]-peptidylproline (omega=180) = [protein]-peptidylproline (omega=0)</text>
        <dbReference type="Rhea" id="RHEA:16237"/>
        <dbReference type="Rhea" id="RHEA-COMP:10747"/>
        <dbReference type="Rhea" id="RHEA-COMP:10748"/>
        <dbReference type="ChEBI" id="CHEBI:83833"/>
        <dbReference type="ChEBI" id="CHEBI:83834"/>
        <dbReference type="EC" id="5.2.1.8"/>
    </reaction>
</comment>
<dbReference type="Proteomes" id="UP000186817">
    <property type="component" value="Unassembled WGS sequence"/>
</dbReference>
<protein>
    <recommendedName>
        <fullName evidence="2 5">peptidylprolyl isomerase</fullName>
        <ecNumber evidence="2 5">5.2.1.8</ecNumber>
    </recommendedName>
</protein>
<evidence type="ECO:0000313" key="9">
    <source>
        <dbReference type="Proteomes" id="UP000186817"/>
    </source>
</evidence>